<keyword evidence="2" id="KW-0547">Nucleotide-binding</keyword>
<keyword evidence="3 6" id="KW-0418">Kinase</keyword>
<dbReference type="InterPro" id="IPR051681">
    <property type="entry name" value="Ser/Thr_Kinases-Pseudokinases"/>
</dbReference>
<dbReference type="AlphaFoldDB" id="A0A397UDX2"/>
<evidence type="ECO:0000256" key="2">
    <source>
        <dbReference type="ARBA" id="ARBA00022741"/>
    </source>
</evidence>
<dbReference type="PANTHER" id="PTHR44329">
    <property type="entry name" value="SERINE/THREONINE-PROTEIN KINASE TNNI3K-RELATED"/>
    <property type="match status" value="1"/>
</dbReference>
<dbReference type="PROSITE" id="PS50011">
    <property type="entry name" value="PROTEIN_KINASE_DOM"/>
    <property type="match status" value="2"/>
</dbReference>
<accession>A0A397UDX2</accession>
<evidence type="ECO:0000313" key="6">
    <source>
        <dbReference type="EMBL" id="RIB07277.1"/>
    </source>
</evidence>
<reference evidence="6 7" key="1">
    <citation type="submission" date="2018-06" db="EMBL/GenBank/DDBJ databases">
        <title>Comparative genomics reveals the genomic features of Rhizophagus irregularis, R. cerebriforme, R. diaphanum and Gigaspora rosea, and their symbiotic lifestyle signature.</title>
        <authorList>
            <person name="Morin E."/>
            <person name="San Clemente H."/>
            <person name="Chen E.C.H."/>
            <person name="De La Providencia I."/>
            <person name="Hainaut M."/>
            <person name="Kuo A."/>
            <person name="Kohler A."/>
            <person name="Murat C."/>
            <person name="Tang N."/>
            <person name="Roy S."/>
            <person name="Loubradou J."/>
            <person name="Henrissat B."/>
            <person name="Grigoriev I.V."/>
            <person name="Corradi N."/>
            <person name="Roux C."/>
            <person name="Martin F.M."/>
        </authorList>
    </citation>
    <scope>NUCLEOTIDE SEQUENCE [LARGE SCALE GENOMIC DNA]</scope>
    <source>
        <strain evidence="6 7">DAOM 194757</strain>
    </source>
</reference>
<dbReference type="Pfam" id="PF00069">
    <property type="entry name" value="Pkinase"/>
    <property type="match status" value="1"/>
</dbReference>
<keyword evidence="1" id="KW-0808">Transferase</keyword>
<dbReference type="EMBL" id="QKWP01001684">
    <property type="protein sequence ID" value="RIB07277.1"/>
    <property type="molecule type" value="Genomic_DNA"/>
</dbReference>
<feature type="domain" description="Protein kinase" evidence="5">
    <location>
        <begin position="1"/>
        <end position="118"/>
    </location>
</feature>
<evidence type="ECO:0000256" key="4">
    <source>
        <dbReference type="ARBA" id="ARBA00022840"/>
    </source>
</evidence>
<dbReference type="InterPro" id="IPR011009">
    <property type="entry name" value="Kinase-like_dom_sf"/>
</dbReference>
<dbReference type="STRING" id="44941.A0A397UDX2"/>
<dbReference type="InterPro" id="IPR000719">
    <property type="entry name" value="Prot_kinase_dom"/>
</dbReference>
<evidence type="ECO:0000259" key="5">
    <source>
        <dbReference type="PROSITE" id="PS50011"/>
    </source>
</evidence>
<dbReference type="Gene3D" id="1.10.510.10">
    <property type="entry name" value="Transferase(Phosphotransferase) domain 1"/>
    <property type="match status" value="2"/>
</dbReference>
<comment type="caution">
    <text evidence="6">The sequence shown here is derived from an EMBL/GenBank/DDBJ whole genome shotgun (WGS) entry which is preliminary data.</text>
</comment>
<dbReference type="SUPFAM" id="SSF56112">
    <property type="entry name" value="Protein kinase-like (PK-like)"/>
    <property type="match status" value="2"/>
</dbReference>
<evidence type="ECO:0000313" key="7">
    <source>
        <dbReference type="Proteomes" id="UP000266673"/>
    </source>
</evidence>
<sequence length="422" mass="48222">MNILLHDGSALISDFSLSKKLRDSISTSSSGPKGIAAYIEPQYFLYDVKNIKLDKKSDIYSLGALFWELASGIPPFNRNNLSDIFTKILNNEREEPIFSTPPYYANLFNKCWSFERNLRPTSNDILTELERLSKEKTVEFITNIIDTDSETSICSGNLVEFITNVVDNDSETLICSGNFVFTNAMLYENISTLFRNTNTYDGGDFENNLMMVLQYANGGTLYDYLRNKIHENIFIISWAEIILITKQIIFGLRNLHDNNVTHRDLHPKNILIVHDKAAIADFGSASKSDNSIPLIYGKSFTVAIADFRSASKFDNSLVSIFGKYITIKYADPQFFINISTIIPTVESDIYSLGIILWELTSRILPYSKYPNKVALPILIFNRLREKIIPRMLSSYSRLYMRCWSTNLKKCPKLRGILCEIHK</sequence>
<evidence type="ECO:0000256" key="3">
    <source>
        <dbReference type="ARBA" id="ARBA00022777"/>
    </source>
</evidence>
<dbReference type="OrthoDB" id="4185642at2759"/>
<feature type="domain" description="Protein kinase" evidence="5">
    <location>
        <begin position="112"/>
        <end position="422"/>
    </location>
</feature>
<dbReference type="GO" id="GO:0004674">
    <property type="term" value="F:protein serine/threonine kinase activity"/>
    <property type="evidence" value="ECO:0007669"/>
    <property type="project" value="TreeGrafter"/>
</dbReference>
<protein>
    <submittedName>
        <fullName evidence="6">Kinase-like domain-containing protein</fullName>
    </submittedName>
</protein>
<dbReference type="PANTHER" id="PTHR44329:SF288">
    <property type="entry name" value="MITOGEN-ACTIVATED PROTEIN KINASE KINASE KINASE 20"/>
    <property type="match status" value="1"/>
</dbReference>
<feature type="non-terminal residue" evidence="6">
    <location>
        <position position="422"/>
    </location>
</feature>
<keyword evidence="4" id="KW-0067">ATP-binding</keyword>
<gene>
    <name evidence="6" type="ORF">C2G38_2147640</name>
</gene>
<dbReference type="InterPro" id="IPR001245">
    <property type="entry name" value="Ser-Thr/Tyr_kinase_cat_dom"/>
</dbReference>
<organism evidence="6 7">
    <name type="scientific">Gigaspora rosea</name>
    <dbReference type="NCBI Taxonomy" id="44941"/>
    <lineage>
        <taxon>Eukaryota</taxon>
        <taxon>Fungi</taxon>
        <taxon>Fungi incertae sedis</taxon>
        <taxon>Mucoromycota</taxon>
        <taxon>Glomeromycotina</taxon>
        <taxon>Glomeromycetes</taxon>
        <taxon>Diversisporales</taxon>
        <taxon>Gigasporaceae</taxon>
        <taxon>Gigaspora</taxon>
    </lineage>
</organism>
<keyword evidence="7" id="KW-1185">Reference proteome</keyword>
<dbReference type="GO" id="GO:0005524">
    <property type="term" value="F:ATP binding"/>
    <property type="evidence" value="ECO:0007669"/>
    <property type="project" value="InterPro"/>
</dbReference>
<evidence type="ECO:0000256" key="1">
    <source>
        <dbReference type="ARBA" id="ARBA00022679"/>
    </source>
</evidence>
<dbReference type="Pfam" id="PF07714">
    <property type="entry name" value="PK_Tyr_Ser-Thr"/>
    <property type="match status" value="1"/>
</dbReference>
<proteinExistence type="predicted"/>
<dbReference type="Proteomes" id="UP000266673">
    <property type="component" value="Unassembled WGS sequence"/>
</dbReference>
<name>A0A397UDX2_9GLOM</name>